<accession>A0A9D1MZZ5</accession>
<evidence type="ECO:0000313" key="2">
    <source>
        <dbReference type="Proteomes" id="UP000886748"/>
    </source>
</evidence>
<protein>
    <recommendedName>
        <fullName evidence="3">Phage Mu protein F like protein</fullName>
    </recommendedName>
</protein>
<evidence type="ECO:0008006" key="3">
    <source>
        <dbReference type="Google" id="ProtNLM"/>
    </source>
</evidence>
<dbReference type="AlphaFoldDB" id="A0A9D1MZZ5"/>
<sequence>MKEPTPKQLKALRKRYNELIAEAQAKCITDFQEVRKYVFSKLLELKEDKQIYKELEAYIVKKYNEMFIGLKGNILDNYNECGVIEYDFASQTLGEPIKYIPAVVSVLPNTQAFEITNRILAEKSVLKRSKLMANQVTQAIAKSFENGSSIQAVQKKIDIIMGFRNKDGLITPKAKELIINGKFSHRNGHIYQTYRIARTETMRMASLRTHEIFSAVERDDKRLKLLAVLDSRTRAQSAMMNGQISDEKGRFLYPDGIRCKLGEAAAQYAINDRETQYVVFLDNPKYAKELKEQNKAKVSDFRQFYEQTKGVATALQNSMPVGKITTEYLRDNFDKELRKHYFVSGKINNSIKNLLGSDTNELRLSFDNFVKNQAKHPEISFKMYKKIVSYINSADKSYFNKGNLIIEKKINGQNLLIALKTTKNKNENYFLSMYFDNHSKK</sequence>
<evidence type="ECO:0000313" key="1">
    <source>
        <dbReference type="EMBL" id="HIU92272.1"/>
    </source>
</evidence>
<name>A0A9D1MZZ5_9CLOT</name>
<reference evidence="1" key="1">
    <citation type="submission" date="2020-10" db="EMBL/GenBank/DDBJ databases">
        <authorList>
            <person name="Gilroy R."/>
        </authorList>
    </citation>
    <scope>NUCLEOTIDE SEQUENCE</scope>
    <source>
        <strain evidence="1">CHK154-7741</strain>
    </source>
</reference>
<gene>
    <name evidence="1" type="ORF">IAD26_03955</name>
</gene>
<reference evidence="1" key="2">
    <citation type="journal article" date="2021" name="PeerJ">
        <title>Extensive microbial diversity within the chicken gut microbiome revealed by metagenomics and culture.</title>
        <authorList>
            <person name="Gilroy R."/>
            <person name="Ravi A."/>
            <person name="Getino M."/>
            <person name="Pursley I."/>
            <person name="Horton D.L."/>
            <person name="Alikhan N.F."/>
            <person name="Baker D."/>
            <person name="Gharbi K."/>
            <person name="Hall N."/>
            <person name="Watson M."/>
            <person name="Adriaenssens E.M."/>
            <person name="Foster-Nyarko E."/>
            <person name="Jarju S."/>
            <person name="Secka A."/>
            <person name="Antonio M."/>
            <person name="Oren A."/>
            <person name="Chaudhuri R.R."/>
            <person name="La Ragione R."/>
            <person name="Hildebrand F."/>
            <person name="Pallen M.J."/>
        </authorList>
    </citation>
    <scope>NUCLEOTIDE SEQUENCE</scope>
    <source>
        <strain evidence="1">CHK154-7741</strain>
    </source>
</reference>
<proteinExistence type="predicted"/>
<dbReference type="EMBL" id="DVOD01000029">
    <property type="protein sequence ID" value="HIU92272.1"/>
    <property type="molecule type" value="Genomic_DNA"/>
</dbReference>
<comment type="caution">
    <text evidence="1">The sequence shown here is derived from an EMBL/GenBank/DDBJ whole genome shotgun (WGS) entry which is preliminary data.</text>
</comment>
<dbReference type="Proteomes" id="UP000886748">
    <property type="component" value="Unassembled WGS sequence"/>
</dbReference>
<organism evidence="1 2">
    <name type="scientific">Candidatus Limenecus avicola</name>
    <dbReference type="NCBI Taxonomy" id="2840847"/>
    <lineage>
        <taxon>Bacteria</taxon>
        <taxon>Bacillati</taxon>
        <taxon>Bacillota</taxon>
        <taxon>Clostridia</taxon>
        <taxon>Eubacteriales</taxon>
        <taxon>Clostridiaceae</taxon>
        <taxon>Clostridiaceae incertae sedis</taxon>
        <taxon>Candidatus Limenecus</taxon>
    </lineage>
</organism>